<evidence type="ECO:0000256" key="1">
    <source>
        <dbReference type="SAM" id="MobiDB-lite"/>
    </source>
</evidence>
<reference evidence="2 3" key="1">
    <citation type="submission" date="2020-10" db="EMBL/GenBank/DDBJ databases">
        <title>Complete genome sequence of Paludibaculum fermentans P105T, a facultatively anaerobic acidobacterium capable of dissimilatory Fe(III) reduction.</title>
        <authorList>
            <person name="Dedysh S.N."/>
            <person name="Beletsky A.V."/>
            <person name="Kulichevskaya I.S."/>
            <person name="Mardanov A.V."/>
            <person name="Ravin N.V."/>
        </authorList>
    </citation>
    <scope>NUCLEOTIDE SEQUENCE [LARGE SCALE GENOMIC DNA]</scope>
    <source>
        <strain evidence="2 3">P105</strain>
    </source>
</reference>
<dbReference type="KEGG" id="pfer:IRI77_11875"/>
<dbReference type="Proteomes" id="UP000593892">
    <property type="component" value="Chromosome"/>
</dbReference>
<feature type="region of interest" description="Disordered" evidence="1">
    <location>
        <begin position="379"/>
        <end position="398"/>
    </location>
</feature>
<name>A0A7S7SNY4_PALFE</name>
<sequence length="685" mass="73724">MLLSGIDLPAQIFGPAGNVKAWEGTIRVRGNTSGSHSHPVMGQDDWNVSYSGDLKVRLDTKSPYGPIWTGTVTGTAAIDATQSHTLVGCTTTNTLKGSGPPTVPYKKEQVVLQLTSTGEYHLILGADVIQAHWSERTQCAILPKPPQDGDDLYTYFSDETQMVGPLPVSDAILRGSADFTRNTPFERPTFMDGEPPVSMQVEWELHPAGAAEEDEVIILLTDEYRQFRPEAAAGGGAGSGLRLTARLQKKGGGAPSARAALFEWKFVQCSREPGFALNAPFKDASVDPDLRFEAASNFIVTDQEGQQGSTPPGQWETSTAAISAHDWGAWGSIQVSAILLDGRRILGHLEGDTAQTDVRLPKRADGDLIAEIWRAQKGVGGRSDTSDDEADPVGDGTAGDGLTLYEEYRGFIENGQHIEGNPFKKDYFIHNRAGGVYLSGIRLFRRLSGLDVHYEMTADELSMDRVVNFNRAMGPHRVDQHGVEIFLFANNPGYAIASGGPGNPVKITGVFVPALTPPVQPGTARYFNSTLAHELFHACNVYHHGDGGDRDVTWRRVPGTDTVLEKAGGNEQQVSILREDGTLINSLMPEAPLAVTLGMKDGPHCGEDDCVMRYDVSGGYIADTDPTLRYRVQEATGMKLCSSGAGTGVNDANRTPQSRYGPAAAGRGTCSSQILVNDAVKAPER</sequence>
<accession>A0A7S7SNY4</accession>
<dbReference type="AlphaFoldDB" id="A0A7S7SNY4"/>
<dbReference type="RefSeq" id="WP_194452270.1">
    <property type="nucleotide sequence ID" value="NZ_CP063849.1"/>
</dbReference>
<evidence type="ECO:0000313" key="2">
    <source>
        <dbReference type="EMBL" id="QOY90610.1"/>
    </source>
</evidence>
<keyword evidence="3" id="KW-1185">Reference proteome</keyword>
<evidence type="ECO:0000313" key="3">
    <source>
        <dbReference type="Proteomes" id="UP000593892"/>
    </source>
</evidence>
<dbReference type="EMBL" id="CP063849">
    <property type="protein sequence ID" value="QOY90610.1"/>
    <property type="molecule type" value="Genomic_DNA"/>
</dbReference>
<organism evidence="2 3">
    <name type="scientific">Paludibaculum fermentans</name>
    <dbReference type="NCBI Taxonomy" id="1473598"/>
    <lineage>
        <taxon>Bacteria</taxon>
        <taxon>Pseudomonadati</taxon>
        <taxon>Acidobacteriota</taxon>
        <taxon>Terriglobia</taxon>
        <taxon>Bryobacterales</taxon>
        <taxon>Bryobacteraceae</taxon>
        <taxon>Paludibaculum</taxon>
    </lineage>
</organism>
<protein>
    <submittedName>
        <fullName evidence="2">Uncharacterized protein</fullName>
    </submittedName>
</protein>
<feature type="region of interest" description="Disordered" evidence="1">
    <location>
        <begin position="645"/>
        <end position="666"/>
    </location>
</feature>
<proteinExistence type="predicted"/>
<gene>
    <name evidence="2" type="ORF">IRI77_11875</name>
</gene>